<evidence type="ECO:0000256" key="5">
    <source>
        <dbReference type="ARBA" id="ARBA00022660"/>
    </source>
</evidence>
<comment type="catalytic activity">
    <reaction evidence="15 16">
        <text>a ubiquinone + NADH + 5 H(+)(in) = a ubiquinol + NAD(+) + 4 H(+)(out)</text>
        <dbReference type="Rhea" id="RHEA:29091"/>
        <dbReference type="Rhea" id="RHEA-COMP:9565"/>
        <dbReference type="Rhea" id="RHEA-COMP:9566"/>
        <dbReference type="ChEBI" id="CHEBI:15378"/>
        <dbReference type="ChEBI" id="CHEBI:16389"/>
        <dbReference type="ChEBI" id="CHEBI:17976"/>
        <dbReference type="ChEBI" id="CHEBI:57540"/>
        <dbReference type="ChEBI" id="CHEBI:57945"/>
        <dbReference type="EC" id="7.1.1.2"/>
    </reaction>
</comment>
<comment type="subcellular location">
    <subcellularLocation>
        <location evidence="1">Mitochondrion inner membrane</location>
        <topology evidence="1">Multi-pass membrane protein</topology>
    </subcellularLocation>
</comment>
<dbReference type="InterPro" id="IPR003945">
    <property type="entry name" value="NU5C-like"/>
</dbReference>
<dbReference type="NCBIfam" id="TIGR01974">
    <property type="entry name" value="NDH_I_L"/>
    <property type="match status" value="1"/>
</dbReference>
<feature type="transmembrane region" description="Helical" evidence="16">
    <location>
        <begin position="85"/>
        <end position="106"/>
    </location>
</feature>
<dbReference type="EC" id="7.1.1.2" evidence="2 16"/>
<evidence type="ECO:0000256" key="11">
    <source>
        <dbReference type="ARBA" id="ARBA00023027"/>
    </source>
</evidence>
<feature type="transmembrane region" description="Helical" evidence="16">
    <location>
        <begin position="369"/>
        <end position="388"/>
    </location>
</feature>
<keyword evidence="12 16" id="KW-0830">Ubiquinone</keyword>
<evidence type="ECO:0000259" key="17">
    <source>
        <dbReference type="Pfam" id="PF00361"/>
    </source>
</evidence>
<evidence type="ECO:0000259" key="18">
    <source>
        <dbReference type="Pfam" id="PF00662"/>
    </source>
</evidence>
<dbReference type="GO" id="GO:0008137">
    <property type="term" value="F:NADH dehydrogenase (ubiquinone) activity"/>
    <property type="evidence" value="ECO:0007669"/>
    <property type="project" value="UniProtKB-EC"/>
</dbReference>
<feature type="transmembrane region" description="Helical" evidence="16">
    <location>
        <begin position="450"/>
        <end position="470"/>
    </location>
</feature>
<dbReference type="PANTHER" id="PTHR42829">
    <property type="entry name" value="NADH-UBIQUINONE OXIDOREDUCTASE CHAIN 5"/>
    <property type="match status" value="1"/>
</dbReference>
<evidence type="ECO:0000256" key="6">
    <source>
        <dbReference type="ARBA" id="ARBA00022692"/>
    </source>
</evidence>
<comment type="similarity">
    <text evidence="16">Belongs to the complex I subunit 5 family.</text>
</comment>
<comment type="function">
    <text evidence="16">Core subunit of the mitochondrial membrane respiratory chain NADH dehydrogenase (Complex I) which catalyzes electron transfer from NADH through the respiratory chain, using ubiquinone as an electron acceptor. Essential for the catalytic activity and assembly of complex I.</text>
</comment>
<evidence type="ECO:0000256" key="1">
    <source>
        <dbReference type="ARBA" id="ARBA00004448"/>
    </source>
</evidence>
<feature type="transmembrane region" description="Helical" evidence="16">
    <location>
        <begin position="274"/>
        <end position="295"/>
    </location>
</feature>
<feature type="domain" description="NADH dehydrogenase subunit 5 C-terminal" evidence="19">
    <location>
        <begin position="423"/>
        <end position="598"/>
    </location>
</feature>
<evidence type="ECO:0000256" key="7">
    <source>
        <dbReference type="ARBA" id="ARBA00022792"/>
    </source>
</evidence>
<evidence type="ECO:0000256" key="4">
    <source>
        <dbReference type="ARBA" id="ARBA00022448"/>
    </source>
</evidence>
<sequence length="602" mass="67263">MDSTLMLNSSFILSLILLTTPLLLSLISKMKNWPNYVKSSVKYAFFSSLLSLLIFLNEGLESVTINFSWILIYNFNVSSSIKLDQYSLLFTPIALFVTWSILEFAIWYMQSEVEMNRFFKYLLTFLLAMMILVSANNMFQLFIGWEGVGIMSFLLIGWWYARPDANTAAMQAVMYNRIGDIGLIISMAWLAMNTNSWEMQQMFFLYNKESIIPLLALIVAAAGKSAQFGLHPWLPAAMEGPTPVSALLHSSTMVVAGIFLLIRFQPMIEQNKMALTICLCLGALTTVFTATCALTQNDIKKIVAFSTSSQLGLMMVTIGLNQPQLAFFHICTHAFFKAMLFLCSGSIIHSLNDEQDIRKMGGLQKTLPTTTTCLTIGTMALTGMPFLSGFFSKDAIIESMNTSNLNTWALIMTLIATSFTMVYSLRIIFFVSMMTPRTTSFVPQNENNKLVTHSISRLAWGSIIAGALIINSTTPMKTQILTMPVILKLMAILITLLALLIALDMAKTSKTQKTTPHTFSNALAFFPSILHRFTPKKKLNFGQTISTHISDALWYEKTGPKGASTLQLPPIKTTTNLQKGMIKSYMMTFLISMMIIMLSYST</sequence>
<feature type="transmembrane region" description="Helical" evidence="16">
    <location>
        <begin position="582"/>
        <end position="600"/>
    </location>
</feature>
<keyword evidence="10 16" id="KW-1133">Transmembrane helix</keyword>
<keyword evidence="14 16" id="KW-0472">Membrane</keyword>
<dbReference type="Pfam" id="PF06455">
    <property type="entry name" value="NADH5_C"/>
    <property type="match status" value="1"/>
</dbReference>
<keyword evidence="8" id="KW-1278">Translocase</keyword>
<evidence type="ECO:0000256" key="14">
    <source>
        <dbReference type="ARBA" id="ARBA00023136"/>
    </source>
</evidence>
<feature type="domain" description="NADH:quinone oxidoreductase/Mrp antiporter transmembrane" evidence="17">
    <location>
        <begin position="135"/>
        <end position="418"/>
    </location>
</feature>
<dbReference type="InterPro" id="IPR001516">
    <property type="entry name" value="Proton_antipo_N"/>
</dbReference>
<proteinExistence type="inferred from homology"/>
<dbReference type="EMBL" id="EU880308">
    <property type="protein sequence ID" value="ACJ43541.1"/>
    <property type="molecule type" value="Genomic_DNA"/>
</dbReference>
<feature type="transmembrane region" description="Helical" evidence="16">
    <location>
        <begin position="6"/>
        <end position="28"/>
    </location>
</feature>
<keyword evidence="11 16" id="KW-0520">NAD</keyword>
<dbReference type="GO" id="GO:0003954">
    <property type="term" value="F:NADH dehydrogenase activity"/>
    <property type="evidence" value="ECO:0007669"/>
    <property type="project" value="TreeGrafter"/>
</dbReference>
<dbReference type="GO" id="GO:0005743">
    <property type="term" value="C:mitochondrial inner membrane"/>
    <property type="evidence" value="ECO:0007669"/>
    <property type="project" value="UniProtKB-SubCell"/>
</dbReference>
<evidence type="ECO:0000313" key="20">
    <source>
        <dbReference type="EMBL" id="ACJ43541.1"/>
    </source>
</evidence>
<feature type="transmembrane region" description="Helical" evidence="16">
    <location>
        <begin position="482"/>
        <end position="503"/>
    </location>
</feature>
<evidence type="ECO:0000256" key="8">
    <source>
        <dbReference type="ARBA" id="ARBA00022967"/>
    </source>
</evidence>
<evidence type="ECO:0000256" key="9">
    <source>
        <dbReference type="ARBA" id="ARBA00022982"/>
    </source>
</evidence>
<evidence type="ECO:0000256" key="3">
    <source>
        <dbReference type="ARBA" id="ARBA00021096"/>
    </source>
</evidence>
<evidence type="ECO:0000256" key="12">
    <source>
        <dbReference type="ARBA" id="ARBA00023075"/>
    </source>
</evidence>
<dbReference type="Pfam" id="PF00361">
    <property type="entry name" value="Proton_antipo_M"/>
    <property type="match status" value="1"/>
</dbReference>
<evidence type="ECO:0000259" key="19">
    <source>
        <dbReference type="Pfam" id="PF06455"/>
    </source>
</evidence>
<organism evidence="20">
    <name type="scientific">Chioglossa lusitanica</name>
    <dbReference type="NCBI Taxonomy" id="156857"/>
    <lineage>
        <taxon>Eukaryota</taxon>
        <taxon>Metazoa</taxon>
        <taxon>Chordata</taxon>
        <taxon>Craniata</taxon>
        <taxon>Vertebrata</taxon>
        <taxon>Euteleostomi</taxon>
        <taxon>Amphibia</taxon>
        <taxon>Batrachia</taxon>
        <taxon>Caudata</taxon>
        <taxon>Salamandroidea</taxon>
        <taxon>Salamandridae</taxon>
        <taxon>Salamandrinae</taxon>
        <taxon>Chioglossa</taxon>
    </lineage>
</organism>
<dbReference type="AlphaFoldDB" id="B8R6G9"/>
<dbReference type="GO" id="GO:0042773">
    <property type="term" value="P:ATP synthesis coupled electron transport"/>
    <property type="evidence" value="ECO:0007669"/>
    <property type="project" value="InterPro"/>
</dbReference>
<geneLocation type="mitochondrion" evidence="20"/>
<feature type="transmembrane region" description="Helical" evidence="16">
    <location>
        <begin position="302"/>
        <end position="320"/>
    </location>
</feature>
<keyword evidence="9" id="KW-0249">Electron transport</keyword>
<keyword evidence="4 16" id="KW-0813">Transport</keyword>
<dbReference type="InterPro" id="IPR001750">
    <property type="entry name" value="ND/Mrp_TM"/>
</dbReference>
<keyword evidence="6 16" id="KW-0812">Transmembrane</keyword>
<dbReference type="PANTHER" id="PTHR42829:SF2">
    <property type="entry name" value="NADH-UBIQUINONE OXIDOREDUCTASE CHAIN 5"/>
    <property type="match status" value="1"/>
</dbReference>
<dbReference type="PRINTS" id="PR01434">
    <property type="entry name" value="NADHDHGNASE5"/>
</dbReference>
<evidence type="ECO:0000256" key="2">
    <source>
        <dbReference type="ARBA" id="ARBA00012944"/>
    </source>
</evidence>
<dbReference type="InterPro" id="IPR018393">
    <property type="entry name" value="NADHpl_OxRdtase_5_subgr"/>
</dbReference>
<evidence type="ECO:0000256" key="16">
    <source>
        <dbReference type="RuleBase" id="RU003404"/>
    </source>
</evidence>
<accession>B8R6G9</accession>
<feature type="transmembrane region" description="Helical" evidence="16">
    <location>
        <begin position="242"/>
        <end position="262"/>
    </location>
</feature>
<feature type="transmembrane region" description="Helical" evidence="16">
    <location>
        <begin position="211"/>
        <end position="230"/>
    </location>
</feature>
<feature type="transmembrane region" description="Helical" evidence="16">
    <location>
        <begin position="173"/>
        <end position="191"/>
    </location>
</feature>
<feature type="transmembrane region" description="Helical" evidence="16">
    <location>
        <begin position="408"/>
        <end position="429"/>
    </location>
</feature>
<evidence type="ECO:0000256" key="10">
    <source>
        <dbReference type="ARBA" id="ARBA00022989"/>
    </source>
</evidence>
<feature type="transmembrane region" description="Helical" evidence="16">
    <location>
        <begin position="118"/>
        <end position="135"/>
    </location>
</feature>
<keyword evidence="13 16" id="KW-0496">Mitochondrion</keyword>
<protein>
    <recommendedName>
        <fullName evidence="3 16">NADH-ubiquinone oxidoreductase chain 5</fullName>
        <ecNumber evidence="2 16">7.1.1.2</ecNumber>
    </recommendedName>
</protein>
<name>B8R6G9_9SALA</name>
<keyword evidence="7" id="KW-0999">Mitochondrion inner membrane</keyword>
<dbReference type="InterPro" id="IPR010934">
    <property type="entry name" value="NADH_DH_su5_C"/>
</dbReference>
<feature type="transmembrane region" description="Helical" evidence="16">
    <location>
        <begin position="49"/>
        <end position="73"/>
    </location>
</feature>
<evidence type="ECO:0000256" key="15">
    <source>
        <dbReference type="ARBA" id="ARBA00049551"/>
    </source>
</evidence>
<dbReference type="Pfam" id="PF00662">
    <property type="entry name" value="Proton_antipo_N"/>
    <property type="match status" value="1"/>
</dbReference>
<dbReference type="GO" id="GO:0015990">
    <property type="term" value="P:electron transport coupled proton transport"/>
    <property type="evidence" value="ECO:0007669"/>
    <property type="project" value="TreeGrafter"/>
</dbReference>
<keyword evidence="5" id="KW-0679">Respiratory chain</keyword>
<feature type="domain" description="NADH-Ubiquinone oxidoreductase (complex I) chain 5 N-terminal" evidence="18">
    <location>
        <begin position="69"/>
        <end position="119"/>
    </location>
</feature>
<feature type="transmembrane region" description="Helical" evidence="16">
    <location>
        <begin position="141"/>
        <end position="161"/>
    </location>
</feature>
<reference evidence="20" key="1">
    <citation type="journal article" date="2008" name="Mol. Phylogenet. Evol.">
        <title>Phylogeny and biogeography of the family Salamandridae (Amphibia: Caudata) inferred from complete mitochondrial genomes.</title>
        <authorList>
            <person name="Zhang P."/>
            <person name="Papenfuss T.J."/>
            <person name="Wake M.H."/>
            <person name="Qu L."/>
            <person name="Wake D.B."/>
        </authorList>
    </citation>
    <scope>NUCLEOTIDE SEQUENCE</scope>
</reference>
<gene>
    <name evidence="20" type="primary">ND5</name>
</gene>
<evidence type="ECO:0000256" key="13">
    <source>
        <dbReference type="ARBA" id="ARBA00023128"/>
    </source>
</evidence>
<feature type="transmembrane region" description="Helical" evidence="16">
    <location>
        <begin position="326"/>
        <end position="348"/>
    </location>
</feature>